<evidence type="ECO:0000313" key="2">
    <source>
        <dbReference type="EMBL" id="KJZ68371.1"/>
    </source>
</evidence>
<dbReference type="AlphaFoldDB" id="A0A0F7ZF19"/>
<keyword evidence="3" id="KW-1185">Reference proteome</keyword>
<evidence type="ECO:0000256" key="1">
    <source>
        <dbReference type="SAM" id="MobiDB-lite"/>
    </source>
</evidence>
<sequence length="386" mass="43011">MAITDGTDQSTVSPGPPPYDRPTKVPLLKGSDGSDGSGSDGSDSAIDTNGRQHDNPDPFGPGHFHERDTPVNEEQLSEDLAPTESEGSHGSNSHVLQARRKCKVPDDGQSGNDSIADTDMPAQHKVPDETDQTTLAGGARGNDHSGVSLASSLPDDLQCVRDYRKSAFNKGDMPYFEFHCLMRDGQWYWIAESDIQRSVPSAVGTFWGCGPEDWVAPETGGREPEREVWKRPLATDDDGVPEAFLIMCRKTSQSGHTGFLVQKVGYPAAQPTWHDEKWAKEKCIYEYERYQSYQADYRDLRDGEEPQLVAIVGHRLNGESGSQKRIQLSCQWTNDTETWEIEDEIQRKYNAAVLTYWQSDAKARRACKVPDKRLRIIGYEKTRNGG</sequence>
<organism evidence="2 3">
    <name type="scientific">Hirsutella minnesotensis 3608</name>
    <dbReference type="NCBI Taxonomy" id="1043627"/>
    <lineage>
        <taxon>Eukaryota</taxon>
        <taxon>Fungi</taxon>
        <taxon>Dikarya</taxon>
        <taxon>Ascomycota</taxon>
        <taxon>Pezizomycotina</taxon>
        <taxon>Sordariomycetes</taxon>
        <taxon>Hypocreomycetidae</taxon>
        <taxon>Hypocreales</taxon>
        <taxon>Ophiocordycipitaceae</taxon>
        <taxon>Hirsutella</taxon>
    </lineage>
</organism>
<name>A0A0F7ZF19_9HYPO</name>
<feature type="region of interest" description="Disordered" evidence="1">
    <location>
        <begin position="1"/>
        <end position="150"/>
    </location>
</feature>
<proteinExistence type="predicted"/>
<feature type="compositionally biased region" description="Polar residues" evidence="1">
    <location>
        <begin position="1"/>
        <end position="13"/>
    </location>
</feature>
<protein>
    <recommendedName>
        <fullName evidence="4">Chromo domain-containing protein</fullName>
    </recommendedName>
</protein>
<dbReference type="EMBL" id="KQ030915">
    <property type="protein sequence ID" value="KJZ68371.1"/>
    <property type="molecule type" value="Genomic_DNA"/>
</dbReference>
<reference evidence="2 3" key="1">
    <citation type="journal article" date="2014" name="Genome Biol. Evol.">
        <title>Comparative genomics and transcriptomics analyses reveal divergent lifestyle features of nematode endoparasitic fungus Hirsutella minnesotensis.</title>
        <authorList>
            <person name="Lai Y."/>
            <person name="Liu K."/>
            <person name="Zhang X."/>
            <person name="Zhang X."/>
            <person name="Li K."/>
            <person name="Wang N."/>
            <person name="Shu C."/>
            <person name="Wu Y."/>
            <person name="Wang C."/>
            <person name="Bushley K.E."/>
            <person name="Xiang M."/>
            <person name="Liu X."/>
        </authorList>
    </citation>
    <scope>NUCLEOTIDE SEQUENCE [LARGE SCALE GENOMIC DNA]</scope>
    <source>
        <strain evidence="2 3">3608</strain>
    </source>
</reference>
<accession>A0A0F7ZF19</accession>
<evidence type="ECO:0008006" key="4">
    <source>
        <dbReference type="Google" id="ProtNLM"/>
    </source>
</evidence>
<dbReference type="OrthoDB" id="5075809at2759"/>
<dbReference type="Proteomes" id="UP000054481">
    <property type="component" value="Unassembled WGS sequence"/>
</dbReference>
<gene>
    <name evidence="2" type="ORF">HIM_12238</name>
</gene>
<evidence type="ECO:0000313" key="3">
    <source>
        <dbReference type="Proteomes" id="UP000054481"/>
    </source>
</evidence>